<evidence type="ECO:0000313" key="3">
    <source>
        <dbReference type="Proteomes" id="UP000708208"/>
    </source>
</evidence>
<dbReference type="AlphaFoldDB" id="A0A8J2K9C0"/>
<evidence type="ECO:0000256" key="1">
    <source>
        <dbReference type="SAM" id="MobiDB-lite"/>
    </source>
</evidence>
<reference evidence="2" key="1">
    <citation type="submission" date="2021-06" db="EMBL/GenBank/DDBJ databases">
        <authorList>
            <person name="Hodson N. C."/>
            <person name="Mongue J. A."/>
            <person name="Jaron S. K."/>
        </authorList>
    </citation>
    <scope>NUCLEOTIDE SEQUENCE</scope>
</reference>
<keyword evidence="3" id="KW-1185">Reference proteome</keyword>
<sequence length="146" mass="16058">MRTHDNQDYDSRTLPSTKIGRFRLPFKQKPVIAMGSPPSSSSTTPSPYNLFNFRKLSGPKTPSAVPRKSVSFSGMDWKKKMSSTDHTDVAYREAVTRLRTMLSPRPHNLLDSSPMKVCSWDGSTVDLSSGSNKALDLATPSPPPSS</sequence>
<comment type="caution">
    <text evidence="2">The sequence shown here is derived from an EMBL/GenBank/DDBJ whole genome shotgun (WGS) entry which is preliminary data.</text>
</comment>
<feature type="region of interest" description="Disordered" evidence="1">
    <location>
        <begin position="122"/>
        <end position="146"/>
    </location>
</feature>
<feature type="compositionally biased region" description="Polar residues" evidence="1">
    <location>
        <begin position="122"/>
        <end position="132"/>
    </location>
</feature>
<dbReference type="EMBL" id="CAJVCH010092296">
    <property type="protein sequence ID" value="CAG7722755.1"/>
    <property type="molecule type" value="Genomic_DNA"/>
</dbReference>
<gene>
    <name evidence="2" type="ORF">AFUS01_LOCUS11873</name>
</gene>
<organism evidence="2 3">
    <name type="scientific">Allacma fusca</name>
    <dbReference type="NCBI Taxonomy" id="39272"/>
    <lineage>
        <taxon>Eukaryota</taxon>
        <taxon>Metazoa</taxon>
        <taxon>Ecdysozoa</taxon>
        <taxon>Arthropoda</taxon>
        <taxon>Hexapoda</taxon>
        <taxon>Collembola</taxon>
        <taxon>Symphypleona</taxon>
        <taxon>Sminthuridae</taxon>
        <taxon>Allacma</taxon>
    </lineage>
</organism>
<dbReference type="Proteomes" id="UP000708208">
    <property type="component" value="Unassembled WGS sequence"/>
</dbReference>
<accession>A0A8J2K9C0</accession>
<evidence type="ECO:0000313" key="2">
    <source>
        <dbReference type="EMBL" id="CAG7722755.1"/>
    </source>
</evidence>
<proteinExistence type="predicted"/>
<feature type="non-terminal residue" evidence="2">
    <location>
        <position position="1"/>
    </location>
</feature>
<dbReference type="OrthoDB" id="10252347at2759"/>
<name>A0A8J2K9C0_9HEXA</name>
<protein>
    <submittedName>
        <fullName evidence="2">Uncharacterized protein</fullName>
    </submittedName>
</protein>